<accession>A0A7C5U5S8</accession>
<proteinExistence type="predicted"/>
<feature type="transmembrane region" description="Helical" evidence="1">
    <location>
        <begin position="221"/>
        <end position="243"/>
    </location>
</feature>
<feature type="transmembrane region" description="Helical" evidence="1">
    <location>
        <begin position="193"/>
        <end position="209"/>
    </location>
</feature>
<organism evidence="2">
    <name type="scientific">Caldiarchaeum subterraneum</name>
    <dbReference type="NCBI Taxonomy" id="311458"/>
    <lineage>
        <taxon>Archaea</taxon>
        <taxon>Nitrososphaerota</taxon>
        <taxon>Candidatus Caldarchaeales</taxon>
        <taxon>Candidatus Caldarchaeaceae</taxon>
        <taxon>Candidatus Caldarchaeum</taxon>
    </lineage>
</organism>
<comment type="caution">
    <text evidence="2">The sequence shown here is derived from an EMBL/GenBank/DDBJ whole genome shotgun (WGS) entry which is preliminary data.</text>
</comment>
<dbReference type="EMBL" id="DRXS01000001">
    <property type="protein sequence ID" value="HHR40193.1"/>
    <property type="molecule type" value="Genomic_DNA"/>
</dbReference>
<evidence type="ECO:0000313" key="2">
    <source>
        <dbReference type="EMBL" id="HHR40193.1"/>
    </source>
</evidence>
<feature type="transmembrane region" description="Helical" evidence="1">
    <location>
        <begin position="249"/>
        <end position="266"/>
    </location>
</feature>
<feature type="transmembrane region" description="Helical" evidence="1">
    <location>
        <begin position="38"/>
        <end position="56"/>
    </location>
</feature>
<feature type="transmembrane region" description="Helical" evidence="1">
    <location>
        <begin position="152"/>
        <end position="173"/>
    </location>
</feature>
<name>A0A7C5U5S8_CALS0</name>
<keyword evidence="1" id="KW-1133">Transmembrane helix</keyword>
<evidence type="ECO:0000256" key="1">
    <source>
        <dbReference type="SAM" id="Phobius"/>
    </source>
</evidence>
<reference evidence="2" key="1">
    <citation type="journal article" date="2020" name="mSystems">
        <title>Genome- and Community-Level Interaction Insights into Carbon Utilization and Element Cycling Functions of Hydrothermarchaeota in Hydrothermal Sediment.</title>
        <authorList>
            <person name="Zhou Z."/>
            <person name="Liu Y."/>
            <person name="Xu W."/>
            <person name="Pan J."/>
            <person name="Luo Z.H."/>
            <person name="Li M."/>
        </authorList>
    </citation>
    <scope>NUCLEOTIDE SEQUENCE [LARGE SCALE GENOMIC DNA]</scope>
    <source>
        <strain evidence="2">SpSt-1084</strain>
    </source>
</reference>
<feature type="transmembrane region" description="Helical" evidence="1">
    <location>
        <begin position="62"/>
        <end position="81"/>
    </location>
</feature>
<gene>
    <name evidence="2" type="ORF">ENM42_00015</name>
</gene>
<sequence length="292" mass="31827">MASVWREAFIVWFRRQAIASPTAEVYQRGVIASPAGRLWLFGVVAAAVVLAVGLLVAEIRGIMVYLGLSVLPIALLLTWLVRTDRYEPEPKTLIVSVVGAGIVVASLFSLIPFPAGLSAYVAKLVAIEFVFFIVLFLLDANRITGREFNDHLDGVVYGVSLGLGYVLYNNFYLLGGYVDLKPEFVLTLALEEFMYVMFPAFTGWWIGYVKAKYTSVSFGNLLAGFIPVALFKAVAAVVVVFLAGQPLPIRIVGVGVLTILFLAALAQRVSWALQDEVAWGYAAGRAPVEKAR</sequence>
<dbReference type="AlphaFoldDB" id="A0A7C5U5S8"/>
<protein>
    <recommendedName>
        <fullName evidence="3">PrsW family intramembrane metalloprotease</fullName>
    </recommendedName>
</protein>
<feature type="transmembrane region" description="Helical" evidence="1">
    <location>
        <begin position="93"/>
        <end position="113"/>
    </location>
</feature>
<keyword evidence="1" id="KW-0812">Transmembrane</keyword>
<feature type="transmembrane region" description="Helical" evidence="1">
    <location>
        <begin position="119"/>
        <end position="140"/>
    </location>
</feature>
<keyword evidence="1" id="KW-0472">Membrane</keyword>
<evidence type="ECO:0008006" key="3">
    <source>
        <dbReference type="Google" id="ProtNLM"/>
    </source>
</evidence>